<dbReference type="EMBL" id="CM023478">
    <property type="protein sequence ID" value="KAH7932971.1"/>
    <property type="molecule type" value="Genomic_DNA"/>
</dbReference>
<proteinExistence type="predicted"/>
<evidence type="ECO:0000313" key="2">
    <source>
        <dbReference type="Proteomes" id="UP000821865"/>
    </source>
</evidence>
<evidence type="ECO:0000313" key="1">
    <source>
        <dbReference type="EMBL" id="KAH7932971.1"/>
    </source>
</evidence>
<comment type="caution">
    <text evidence="1">The sequence shown here is derived from an EMBL/GenBank/DDBJ whole genome shotgun (WGS) entry which is preliminary data.</text>
</comment>
<organism evidence="1 2">
    <name type="scientific">Dermacentor silvarum</name>
    <name type="common">Tick</name>
    <dbReference type="NCBI Taxonomy" id="543639"/>
    <lineage>
        <taxon>Eukaryota</taxon>
        <taxon>Metazoa</taxon>
        <taxon>Ecdysozoa</taxon>
        <taxon>Arthropoda</taxon>
        <taxon>Chelicerata</taxon>
        <taxon>Arachnida</taxon>
        <taxon>Acari</taxon>
        <taxon>Parasitiformes</taxon>
        <taxon>Ixodida</taxon>
        <taxon>Ixodoidea</taxon>
        <taxon>Ixodidae</taxon>
        <taxon>Rhipicephalinae</taxon>
        <taxon>Dermacentor</taxon>
    </lineage>
</organism>
<sequence>MQECLEAPKPWSLPSRAKITPRYVDYYGGETPCYVYRSSRQVCHICFKPGHRADVCPTPDAVVCSNCAEPVIEDGHTCEPRCAATQGTLQETEEPTGEKRGNRR</sequence>
<name>A0ACB8C2C2_DERSI</name>
<gene>
    <name evidence="1" type="ORF">HPB49_005985</name>
</gene>
<keyword evidence="2" id="KW-1185">Reference proteome</keyword>
<accession>A0ACB8C2C2</accession>
<protein>
    <submittedName>
        <fullName evidence="1">Uncharacterized protein</fullName>
    </submittedName>
</protein>
<dbReference type="Proteomes" id="UP000821865">
    <property type="component" value="Chromosome 9"/>
</dbReference>
<reference evidence="1" key="1">
    <citation type="submission" date="2020-05" db="EMBL/GenBank/DDBJ databases">
        <title>Large-scale comparative analyses of tick genomes elucidate their genetic diversity and vector capacities.</title>
        <authorList>
            <person name="Jia N."/>
            <person name="Wang J."/>
            <person name="Shi W."/>
            <person name="Du L."/>
            <person name="Sun Y."/>
            <person name="Zhan W."/>
            <person name="Jiang J."/>
            <person name="Wang Q."/>
            <person name="Zhang B."/>
            <person name="Ji P."/>
            <person name="Sakyi L.B."/>
            <person name="Cui X."/>
            <person name="Yuan T."/>
            <person name="Jiang B."/>
            <person name="Yang W."/>
            <person name="Lam T.T.-Y."/>
            <person name="Chang Q."/>
            <person name="Ding S."/>
            <person name="Wang X."/>
            <person name="Zhu J."/>
            <person name="Ruan X."/>
            <person name="Zhao L."/>
            <person name="Wei J."/>
            <person name="Que T."/>
            <person name="Du C."/>
            <person name="Cheng J."/>
            <person name="Dai P."/>
            <person name="Han X."/>
            <person name="Huang E."/>
            <person name="Gao Y."/>
            <person name="Liu J."/>
            <person name="Shao H."/>
            <person name="Ye R."/>
            <person name="Li L."/>
            <person name="Wei W."/>
            <person name="Wang X."/>
            <person name="Wang C."/>
            <person name="Yang T."/>
            <person name="Huo Q."/>
            <person name="Li W."/>
            <person name="Guo W."/>
            <person name="Chen H."/>
            <person name="Zhou L."/>
            <person name="Ni X."/>
            <person name="Tian J."/>
            <person name="Zhou Y."/>
            <person name="Sheng Y."/>
            <person name="Liu T."/>
            <person name="Pan Y."/>
            <person name="Xia L."/>
            <person name="Li J."/>
            <person name="Zhao F."/>
            <person name="Cao W."/>
        </authorList>
    </citation>
    <scope>NUCLEOTIDE SEQUENCE</scope>
    <source>
        <strain evidence="1">Dsil-2018</strain>
    </source>
</reference>